<evidence type="ECO:0000256" key="4">
    <source>
        <dbReference type="ARBA" id="ARBA00023002"/>
    </source>
</evidence>
<name>A0A9D2G277_9LACT</name>
<sequence length="265" mass="29043">MRLDHQKIGFIGFGNMGQAIAEGWLQSNHIQAKQLYASARNQKRLKENTDRLGITAIESNQKLVEIVDIVIVAVKPYQIKEIFEPMKEILKDKIVISLAVNVLFSDFENLLHKGTQHLSTLPNTPVAIREGIVLFESTHSLMPETLIFVTELFELLGQVEIIPTEQMGIAGLISGSAPAFVDMFIESLGDAAVKHGLDRQTAYKLISQMISGTGKLQLATEKHPGELKDAITSPSGTTIKGVSALEKNNFRGSLIEAVDAILPES</sequence>
<dbReference type="GO" id="GO:0004735">
    <property type="term" value="F:pyrroline-5-carboxylate reductase activity"/>
    <property type="evidence" value="ECO:0007669"/>
    <property type="project" value="UniProtKB-UniRule"/>
</dbReference>
<dbReference type="PANTHER" id="PTHR11645:SF0">
    <property type="entry name" value="PYRROLINE-5-CARBOXYLATE REDUCTASE 3"/>
    <property type="match status" value="1"/>
</dbReference>
<dbReference type="EMBL" id="DXAZ01000044">
    <property type="protein sequence ID" value="HIZ70765.1"/>
    <property type="molecule type" value="Genomic_DNA"/>
</dbReference>
<reference evidence="11" key="2">
    <citation type="submission" date="2021-04" db="EMBL/GenBank/DDBJ databases">
        <authorList>
            <person name="Gilroy R."/>
        </authorList>
    </citation>
    <scope>NUCLEOTIDE SEQUENCE</scope>
    <source>
        <strain evidence="11">CHK169-4300</strain>
    </source>
</reference>
<feature type="binding site" evidence="8">
    <location>
        <begin position="73"/>
        <end position="76"/>
    </location>
    <ligand>
        <name>NADP(+)</name>
        <dbReference type="ChEBI" id="CHEBI:58349"/>
    </ligand>
</feature>
<dbReference type="Proteomes" id="UP000824106">
    <property type="component" value="Unassembled WGS sequence"/>
</dbReference>
<reference evidence="11" key="1">
    <citation type="journal article" date="2021" name="PeerJ">
        <title>Extensive microbial diversity within the chicken gut microbiome revealed by metagenomics and culture.</title>
        <authorList>
            <person name="Gilroy R."/>
            <person name="Ravi A."/>
            <person name="Getino M."/>
            <person name="Pursley I."/>
            <person name="Horton D.L."/>
            <person name="Alikhan N.F."/>
            <person name="Baker D."/>
            <person name="Gharbi K."/>
            <person name="Hall N."/>
            <person name="Watson M."/>
            <person name="Adriaenssens E.M."/>
            <person name="Foster-Nyarko E."/>
            <person name="Jarju S."/>
            <person name="Secka A."/>
            <person name="Antonio M."/>
            <person name="Oren A."/>
            <person name="Chaudhuri R.R."/>
            <person name="La Ragione R."/>
            <person name="Hildebrand F."/>
            <person name="Pallen M.J."/>
        </authorList>
    </citation>
    <scope>NUCLEOTIDE SEQUENCE</scope>
    <source>
        <strain evidence="11">CHK169-4300</strain>
    </source>
</reference>
<evidence type="ECO:0000256" key="2">
    <source>
        <dbReference type="ARBA" id="ARBA00022650"/>
    </source>
</evidence>
<dbReference type="NCBIfam" id="TIGR00112">
    <property type="entry name" value="proC"/>
    <property type="match status" value="1"/>
</dbReference>
<feature type="binding site" evidence="8">
    <location>
        <position position="60"/>
    </location>
    <ligand>
        <name>NADPH</name>
        <dbReference type="ChEBI" id="CHEBI:57783"/>
    </ligand>
</feature>
<dbReference type="PANTHER" id="PTHR11645">
    <property type="entry name" value="PYRROLINE-5-CARBOXYLATE REDUCTASE"/>
    <property type="match status" value="1"/>
</dbReference>
<dbReference type="AlphaFoldDB" id="A0A9D2G277"/>
<gene>
    <name evidence="6 11" type="primary">proC</name>
    <name evidence="11" type="ORF">H9808_03225</name>
</gene>
<evidence type="ECO:0000256" key="8">
    <source>
        <dbReference type="PIRSR" id="PIRSR000193-1"/>
    </source>
</evidence>
<keyword evidence="2 6" id="KW-0641">Proline biosynthesis</keyword>
<feature type="binding site" evidence="8">
    <location>
        <begin position="11"/>
        <end position="16"/>
    </location>
    <ligand>
        <name>NADP(+)</name>
        <dbReference type="ChEBI" id="CHEBI:58349"/>
    </ligand>
</feature>
<evidence type="ECO:0000256" key="6">
    <source>
        <dbReference type="HAMAP-Rule" id="MF_01925"/>
    </source>
</evidence>
<comment type="caution">
    <text evidence="11">The sequence shown here is derived from an EMBL/GenBank/DDBJ whole genome shotgun (WGS) entry which is preliminary data.</text>
</comment>
<dbReference type="Gene3D" id="3.40.50.720">
    <property type="entry name" value="NAD(P)-binding Rossmann-like Domain"/>
    <property type="match status" value="1"/>
</dbReference>
<comment type="similarity">
    <text evidence="1 6">Belongs to the pyrroline-5-carboxylate reductase family.</text>
</comment>
<dbReference type="Pfam" id="PF14748">
    <property type="entry name" value="P5CR_dimer"/>
    <property type="match status" value="1"/>
</dbReference>
<dbReference type="InterPro" id="IPR029036">
    <property type="entry name" value="P5CR_dimer"/>
</dbReference>
<dbReference type="GO" id="GO:0005737">
    <property type="term" value="C:cytoplasm"/>
    <property type="evidence" value="ECO:0007669"/>
    <property type="project" value="UniProtKB-SubCell"/>
</dbReference>
<dbReference type="InterPro" id="IPR036291">
    <property type="entry name" value="NAD(P)-bd_dom_sf"/>
</dbReference>
<dbReference type="HAMAP" id="MF_01925">
    <property type="entry name" value="P5C_reductase"/>
    <property type="match status" value="1"/>
</dbReference>
<evidence type="ECO:0000313" key="12">
    <source>
        <dbReference type="Proteomes" id="UP000824106"/>
    </source>
</evidence>
<keyword evidence="3 6" id="KW-0521">NADP</keyword>
<dbReference type="SUPFAM" id="SSF48179">
    <property type="entry name" value="6-phosphogluconate dehydrogenase C-terminal domain-like"/>
    <property type="match status" value="1"/>
</dbReference>
<comment type="catalytic activity">
    <reaction evidence="6">
        <text>L-proline + NADP(+) = (S)-1-pyrroline-5-carboxylate + NADPH + 2 H(+)</text>
        <dbReference type="Rhea" id="RHEA:14109"/>
        <dbReference type="ChEBI" id="CHEBI:15378"/>
        <dbReference type="ChEBI" id="CHEBI:17388"/>
        <dbReference type="ChEBI" id="CHEBI:57783"/>
        <dbReference type="ChEBI" id="CHEBI:58349"/>
        <dbReference type="ChEBI" id="CHEBI:60039"/>
        <dbReference type="EC" id="1.5.1.2"/>
    </reaction>
</comment>
<dbReference type="InterPro" id="IPR028939">
    <property type="entry name" value="P5C_Rdtase_cat_N"/>
</dbReference>
<proteinExistence type="inferred from homology"/>
<evidence type="ECO:0000256" key="1">
    <source>
        <dbReference type="ARBA" id="ARBA00005525"/>
    </source>
</evidence>
<accession>A0A9D2G277</accession>
<evidence type="ECO:0000256" key="5">
    <source>
        <dbReference type="ARBA" id="ARBA00058118"/>
    </source>
</evidence>
<keyword evidence="4 6" id="KW-0560">Oxidoreductase</keyword>
<organism evidence="11 12">
    <name type="scientific">Candidatus Atopostipes pullistercoris</name>
    <dbReference type="NCBI Taxonomy" id="2838467"/>
    <lineage>
        <taxon>Bacteria</taxon>
        <taxon>Bacillati</taxon>
        <taxon>Bacillota</taxon>
        <taxon>Bacilli</taxon>
        <taxon>Lactobacillales</taxon>
        <taxon>Carnobacteriaceae</taxon>
        <taxon>Atopostipes</taxon>
    </lineage>
</organism>
<dbReference type="Pfam" id="PF03807">
    <property type="entry name" value="F420_oxidored"/>
    <property type="match status" value="1"/>
</dbReference>
<dbReference type="FunFam" id="1.10.3730.10:FF:000001">
    <property type="entry name" value="Pyrroline-5-carboxylate reductase"/>
    <property type="match status" value="1"/>
</dbReference>
<protein>
    <recommendedName>
        <fullName evidence="6 7">Pyrroline-5-carboxylate reductase</fullName>
        <shortName evidence="6">P5C reductase</shortName>
        <shortName evidence="6">P5CR</shortName>
        <ecNumber evidence="6 7">1.5.1.2</ecNumber>
    </recommendedName>
    <alternativeName>
        <fullName evidence="6">PCA reductase</fullName>
    </alternativeName>
</protein>
<feature type="domain" description="Pyrroline-5-carboxylate reductase catalytic N-terminal" evidence="9">
    <location>
        <begin position="7"/>
        <end position="100"/>
    </location>
</feature>
<keyword evidence="6" id="KW-0963">Cytoplasm</keyword>
<evidence type="ECO:0000256" key="7">
    <source>
        <dbReference type="NCBIfam" id="TIGR00112"/>
    </source>
</evidence>
<dbReference type="SUPFAM" id="SSF51735">
    <property type="entry name" value="NAD(P)-binding Rossmann-fold domains"/>
    <property type="match status" value="1"/>
</dbReference>
<evidence type="ECO:0000259" key="10">
    <source>
        <dbReference type="Pfam" id="PF14748"/>
    </source>
</evidence>
<keyword evidence="6" id="KW-0028">Amino-acid biosynthesis</keyword>
<dbReference type="InterPro" id="IPR008927">
    <property type="entry name" value="6-PGluconate_DH-like_C_sf"/>
</dbReference>
<comment type="function">
    <text evidence="5 6">Catalyzes the reduction of 1-pyrroline-5-carboxylate (PCA) to L-proline.</text>
</comment>
<dbReference type="PIRSF" id="PIRSF000193">
    <property type="entry name" value="Pyrrol-5-carb_rd"/>
    <property type="match status" value="1"/>
</dbReference>
<comment type="pathway">
    <text evidence="6">Amino-acid biosynthesis; L-proline biosynthesis; L-proline from L-glutamate 5-semialdehyde: step 1/1.</text>
</comment>
<evidence type="ECO:0000256" key="3">
    <source>
        <dbReference type="ARBA" id="ARBA00022857"/>
    </source>
</evidence>
<dbReference type="Gene3D" id="1.10.3730.10">
    <property type="entry name" value="ProC C-terminal domain-like"/>
    <property type="match status" value="1"/>
</dbReference>
<dbReference type="InterPro" id="IPR000304">
    <property type="entry name" value="Pyrroline-COOH_reductase"/>
</dbReference>
<evidence type="ECO:0000313" key="11">
    <source>
        <dbReference type="EMBL" id="HIZ70765.1"/>
    </source>
</evidence>
<feature type="domain" description="Pyrroline-5-carboxylate reductase dimerisation" evidence="10">
    <location>
        <begin position="165"/>
        <end position="261"/>
    </location>
</feature>
<dbReference type="EC" id="1.5.1.2" evidence="6 7"/>
<comment type="subcellular location">
    <subcellularLocation>
        <location evidence="6">Cytoplasm</location>
    </subcellularLocation>
</comment>
<evidence type="ECO:0000259" key="9">
    <source>
        <dbReference type="Pfam" id="PF03807"/>
    </source>
</evidence>
<dbReference type="GO" id="GO:0055129">
    <property type="term" value="P:L-proline biosynthetic process"/>
    <property type="evidence" value="ECO:0007669"/>
    <property type="project" value="UniProtKB-UniRule"/>
</dbReference>
<comment type="catalytic activity">
    <reaction evidence="6">
        <text>L-proline + NAD(+) = (S)-1-pyrroline-5-carboxylate + NADH + 2 H(+)</text>
        <dbReference type="Rhea" id="RHEA:14105"/>
        <dbReference type="ChEBI" id="CHEBI:15378"/>
        <dbReference type="ChEBI" id="CHEBI:17388"/>
        <dbReference type="ChEBI" id="CHEBI:57540"/>
        <dbReference type="ChEBI" id="CHEBI:57945"/>
        <dbReference type="ChEBI" id="CHEBI:60039"/>
        <dbReference type="EC" id="1.5.1.2"/>
    </reaction>
</comment>